<dbReference type="PANTHER" id="PTHR30250:SF11">
    <property type="entry name" value="O-ANTIGEN TRANSPORTER-RELATED"/>
    <property type="match status" value="1"/>
</dbReference>
<evidence type="ECO:0000256" key="1">
    <source>
        <dbReference type="ARBA" id="ARBA00004651"/>
    </source>
</evidence>
<feature type="transmembrane region" description="Helical" evidence="6">
    <location>
        <begin position="253"/>
        <end position="272"/>
    </location>
</feature>
<dbReference type="STRING" id="1724.GCA_001044175_00793"/>
<feature type="transmembrane region" description="Helical" evidence="6">
    <location>
        <begin position="49"/>
        <end position="66"/>
    </location>
</feature>
<evidence type="ECO:0000256" key="3">
    <source>
        <dbReference type="ARBA" id="ARBA00022692"/>
    </source>
</evidence>
<feature type="transmembrane region" description="Helical" evidence="6">
    <location>
        <begin position="122"/>
        <end position="145"/>
    </location>
</feature>
<dbReference type="InterPro" id="IPR050833">
    <property type="entry name" value="Poly_Biosynth_Transport"/>
</dbReference>
<proteinExistence type="predicted"/>
<feature type="transmembrane region" description="Helical" evidence="6">
    <location>
        <begin position="87"/>
        <end position="110"/>
    </location>
</feature>
<dbReference type="PANTHER" id="PTHR30250">
    <property type="entry name" value="PST FAMILY PREDICTED COLANIC ACID TRANSPORTER"/>
    <property type="match status" value="1"/>
</dbReference>
<keyword evidence="8" id="KW-1185">Reference proteome</keyword>
<accession>A0A2A9DL98</accession>
<dbReference type="Proteomes" id="UP000221653">
    <property type="component" value="Unassembled WGS sequence"/>
</dbReference>
<feature type="transmembrane region" description="Helical" evidence="6">
    <location>
        <begin position="335"/>
        <end position="357"/>
    </location>
</feature>
<sequence length="417" mass="43046">MDAAPRHQPTRLRHVRFLSLATIFAAASGFLVLWVAARALDVDAFADFQAFWGLFFALTGFLDGIMQETTRSVAAARERRTSVATTTAWPIAGLLGVVAATLALVAGILWMNPIVPTRPGSATTLLAAGLLSYAFQAVLSGVLSGLGLWPRYAALVALDSGVRFAGAVVAWMAGAGIGVYLLITVIGALSWLFILGTDPQRTSHLRAPLDVSARAFLRRTLSAMAGTGASAVLITGFPVLVKVAEPGGAHGGAVAAIILAVTLTRAPILVPVQRFQSALIVRCVEHRDALWAALRLPIALTYGAGLAGGAAAWVLGPWILGTFFGEELVVAGPVLAVLTFASAATGTLFITGAAALAADRHGHYVTGWAVASTVAFAVLFIPAPLEVAVCAALIAGPAAGVLVHAVAMRRPRAALLD</sequence>
<organism evidence="7 8">
    <name type="scientific">Corynebacterium renale</name>
    <dbReference type="NCBI Taxonomy" id="1724"/>
    <lineage>
        <taxon>Bacteria</taxon>
        <taxon>Bacillati</taxon>
        <taxon>Actinomycetota</taxon>
        <taxon>Actinomycetes</taxon>
        <taxon>Mycobacteriales</taxon>
        <taxon>Corynebacteriaceae</taxon>
        <taxon>Corynebacterium</taxon>
    </lineage>
</organism>
<comment type="subcellular location">
    <subcellularLocation>
        <location evidence="1">Cell membrane</location>
        <topology evidence="1">Multi-pass membrane protein</topology>
    </subcellularLocation>
</comment>
<keyword evidence="5 6" id="KW-0472">Membrane</keyword>
<name>A0A2A9DL98_9CORY</name>
<comment type="caution">
    <text evidence="7">The sequence shown here is derived from an EMBL/GenBank/DDBJ whole genome shotgun (WGS) entry which is preliminary data.</text>
</comment>
<dbReference type="GO" id="GO:0005886">
    <property type="term" value="C:plasma membrane"/>
    <property type="evidence" value="ECO:0007669"/>
    <property type="project" value="UniProtKB-SubCell"/>
</dbReference>
<feature type="transmembrane region" description="Helical" evidence="6">
    <location>
        <begin position="364"/>
        <end position="381"/>
    </location>
</feature>
<keyword evidence="3 6" id="KW-0812">Transmembrane</keyword>
<feature type="transmembrane region" description="Helical" evidence="6">
    <location>
        <begin position="177"/>
        <end position="195"/>
    </location>
</feature>
<evidence type="ECO:0000256" key="6">
    <source>
        <dbReference type="SAM" id="Phobius"/>
    </source>
</evidence>
<feature type="transmembrane region" description="Helical" evidence="6">
    <location>
        <begin position="293"/>
        <end position="315"/>
    </location>
</feature>
<feature type="transmembrane region" description="Helical" evidence="6">
    <location>
        <begin position="387"/>
        <end position="407"/>
    </location>
</feature>
<protein>
    <submittedName>
        <fullName evidence="7">O-antigen/teichoic acid export membrane protein</fullName>
    </submittedName>
</protein>
<gene>
    <name evidence="7" type="ORF">ATK06_0429</name>
</gene>
<evidence type="ECO:0000256" key="4">
    <source>
        <dbReference type="ARBA" id="ARBA00022989"/>
    </source>
</evidence>
<evidence type="ECO:0000256" key="5">
    <source>
        <dbReference type="ARBA" id="ARBA00023136"/>
    </source>
</evidence>
<evidence type="ECO:0000313" key="7">
    <source>
        <dbReference type="EMBL" id="PFG27373.1"/>
    </source>
</evidence>
<feature type="transmembrane region" description="Helical" evidence="6">
    <location>
        <begin position="15"/>
        <end position="37"/>
    </location>
</feature>
<keyword evidence="2" id="KW-1003">Cell membrane</keyword>
<keyword evidence="4 6" id="KW-1133">Transmembrane helix</keyword>
<evidence type="ECO:0000256" key="2">
    <source>
        <dbReference type="ARBA" id="ARBA00022475"/>
    </source>
</evidence>
<dbReference type="EMBL" id="PDJF01000001">
    <property type="protein sequence ID" value="PFG27373.1"/>
    <property type="molecule type" value="Genomic_DNA"/>
</dbReference>
<dbReference type="AlphaFoldDB" id="A0A2A9DL98"/>
<feature type="transmembrane region" description="Helical" evidence="6">
    <location>
        <begin position="216"/>
        <end position="241"/>
    </location>
</feature>
<reference evidence="7 8" key="1">
    <citation type="submission" date="2017-10" db="EMBL/GenBank/DDBJ databases">
        <title>Sequencing the genomes of 1000 actinobacteria strains.</title>
        <authorList>
            <person name="Klenk H.-P."/>
        </authorList>
    </citation>
    <scope>NUCLEOTIDE SEQUENCE [LARGE SCALE GENOMIC DNA]</scope>
    <source>
        <strain evidence="7 8">DSM 20688</strain>
    </source>
</reference>
<evidence type="ECO:0000313" key="8">
    <source>
        <dbReference type="Proteomes" id="UP000221653"/>
    </source>
</evidence>